<dbReference type="Pfam" id="PF15611">
    <property type="entry name" value="EH_Signature"/>
    <property type="match status" value="1"/>
</dbReference>
<dbReference type="InterPro" id="IPR049659">
    <property type="entry name" value="ZorC-like_t1"/>
</dbReference>
<dbReference type="InterPro" id="IPR028943">
    <property type="entry name" value="ZorC_EH_Signature_dom"/>
</dbReference>
<protein>
    <recommendedName>
        <fullName evidence="1">Zorya protein ZorC EH domain-containing protein</fullName>
    </recommendedName>
</protein>
<comment type="caution">
    <text evidence="2">The sequence shown here is derived from an EMBL/GenBank/DDBJ whole genome shotgun (WGS) entry which is preliminary data.</text>
</comment>
<organism evidence="2 3">
    <name type="scientific">Pseudomonas weihenstephanensis</name>
    <dbReference type="NCBI Taxonomy" id="1608994"/>
    <lineage>
        <taxon>Bacteria</taxon>
        <taxon>Pseudomonadati</taxon>
        <taxon>Pseudomonadota</taxon>
        <taxon>Gammaproteobacteria</taxon>
        <taxon>Pseudomonadales</taxon>
        <taxon>Pseudomonadaceae</taxon>
        <taxon>Pseudomonas</taxon>
    </lineage>
</organism>
<gene>
    <name evidence="2" type="ORF">GYN02_07430</name>
</gene>
<name>A0ABS1ZG45_9PSED</name>
<sequence>MSGSLAKLAAVIESQLIGKRMGMGRGPEPLLRFSHLQAASHELYQRYERAEQALPPPHLKRREALNKFRNEQKLNPSEWRLVFSGLSDKSERVGPILEESQLFDRVHHQVQERIRQRSLSRRDWLALCFSYFGYESEMPDANFSWCTLRQDIKDGLESVKGRQVREKEWIRIVQQYEELFTDTAGEGLGEQMFNGEIDDLSVLQTIAQIPDSSWLWRRIFNVLLSRIFNLDDVEFEYRIAGFIALGSQHPKYVHDILSACLSRYYLASFREKPSSILKQAALDNWGSPQMRSRENRWLQHVKPDVCAMVVAWFAKEDLEHFFNLLKGDAEVDQARLFYWLRFANQMSYTRIVMGSGAWIDRSQDFVHFREKNKGRLSRLEGAPMHNNAVVMQIGNYLFVEFSGTGNACFVYPVDTCPFNPDKFMLDLNDDLKQRGRKPKRLLHTPVPYYPNKVEGWLSKFDDELRALGITLNGHISAQPAQPLMQATPQSVSIEGKVEAALVGIPHTLHDTRAKGGAFYVQLERPDPTAMAALHRLGFKQVNDQPLRFWRH</sequence>
<evidence type="ECO:0000259" key="1">
    <source>
        <dbReference type="Pfam" id="PF15611"/>
    </source>
</evidence>
<evidence type="ECO:0000313" key="3">
    <source>
        <dbReference type="Proteomes" id="UP000809529"/>
    </source>
</evidence>
<dbReference type="RefSeq" id="WP_059763365.1">
    <property type="nucleotide sequence ID" value="NZ_JAAEBW010000003.1"/>
</dbReference>
<dbReference type="NCBIfam" id="NF041789">
    <property type="entry name" value="anti-phage_ZorC"/>
    <property type="match status" value="1"/>
</dbReference>
<proteinExistence type="predicted"/>
<feature type="domain" description="Zorya protein ZorC EH" evidence="1">
    <location>
        <begin position="62"/>
        <end position="423"/>
    </location>
</feature>
<reference evidence="2 3" key="1">
    <citation type="submission" date="2020-01" db="EMBL/GenBank/DDBJ databases">
        <title>Comparative genomics of meat spoilage bacteria.</title>
        <authorList>
            <person name="Hilgarth M."/>
            <person name="Vogel R.F."/>
        </authorList>
    </citation>
    <scope>NUCLEOTIDE SEQUENCE [LARGE SCALE GENOMIC DNA]</scope>
    <source>
        <strain evidence="2 3">TMW2.2077</strain>
    </source>
</reference>
<evidence type="ECO:0000313" key="2">
    <source>
        <dbReference type="EMBL" id="MBM1195008.1"/>
    </source>
</evidence>
<dbReference type="EMBL" id="JAAEBW010000003">
    <property type="protein sequence ID" value="MBM1195008.1"/>
    <property type="molecule type" value="Genomic_DNA"/>
</dbReference>
<dbReference type="Proteomes" id="UP000809529">
    <property type="component" value="Unassembled WGS sequence"/>
</dbReference>
<keyword evidence="3" id="KW-1185">Reference proteome</keyword>
<accession>A0ABS1ZG45</accession>